<dbReference type="PANTHER" id="PTHR11893">
    <property type="entry name" value="INNEXIN"/>
    <property type="match status" value="1"/>
</dbReference>
<dbReference type="WBParaSite" id="Gr19_v10_g13835.t2">
    <property type="protein sequence ID" value="Gr19_v10_g13835.t2"/>
    <property type="gene ID" value="Gr19_v10_g13835"/>
</dbReference>
<evidence type="ECO:0000256" key="7">
    <source>
        <dbReference type="ARBA" id="ARBA00022949"/>
    </source>
</evidence>
<comment type="function">
    <text evidence="12">Structural component of the gap junctions.</text>
</comment>
<dbReference type="Proteomes" id="UP000887572">
    <property type="component" value="Unplaced"/>
</dbReference>
<evidence type="ECO:0000256" key="4">
    <source>
        <dbReference type="ARBA" id="ARBA00022475"/>
    </source>
</evidence>
<evidence type="ECO:0000256" key="12">
    <source>
        <dbReference type="RuleBase" id="RU010713"/>
    </source>
</evidence>
<feature type="region of interest" description="Disordered" evidence="13">
    <location>
        <begin position="628"/>
        <end position="699"/>
    </location>
</feature>
<evidence type="ECO:0000256" key="5">
    <source>
        <dbReference type="ARBA" id="ARBA00022692"/>
    </source>
</evidence>
<feature type="transmembrane region" description="Helical" evidence="12">
    <location>
        <begin position="32"/>
        <end position="51"/>
    </location>
</feature>
<evidence type="ECO:0000313" key="14">
    <source>
        <dbReference type="Proteomes" id="UP000887572"/>
    </source>
</evidence>
<name>A0A914H3L5_GLORO</name>
<keyword evidence="8 12" id="KW-1133">Transmembrane helix</keyword>
<evidence type="ECO:0000256" key="2">
    <source>
        <dbReference type="ARBA" id="ARBA00004651"/>
    </source>
</evidence>
<dbReference type="PANTHER" id="PTHR11893:SF44">
    <property type="entry name" value="INNEXIN"/>
    <property type="match status" value="1"/>
</dbReference>
<evidence type="ECO:0000256" key="1">
    <source>
        <dbReference type="ARBA" id="ARBA00004610"/>
    </source>
</evidence>
<comment type="caution">
    <text evidence="12">Lacks conserved residue(s) required for the propagation of feature annotation.</text>
</comment>
<feature type="transmembrane region" description="Helical" evidence="12">
    <location>
        <begin position="63"/>
        <end position="84"/>
    </location>
</feature>
<evidence type="ECO:0000256" key="9">
    <source>
        <dbReference type="ARBA" id="ARBA00023065"/>
    </source>
</evidence>
<feature type="compositionally biased region" description="Polar residues" evidence="13">
    <location>
        <begin position="628"/>
        <end position="637"/>
    </location>
</feature>
<keyword evidence="10 12" id="KW-0472">Membrane</keyword>
<evidence type="ECO:0000256" key="13">
    <source>
        <dbReference type="SAM" id="MobiDB-lite"/>
    </source>
</evidence>
<sequence length="699" mass="80261">MLLKLSHALKSELNIAKKFNIVHEAKHTIKSLAFFVMRMVFSEVVGTLSFLQPQADDDMADRLNYYYTTTFLLVTSVLISLKMYGGRPIECWMPAEYQSSWQEYTEIYCFSMNTYYAPFSAGIPSDYEGRKRNMISYYQWTPFFLVICAFLFYSPCLIWRVLYTKSGIRIKDIIAFANDRSNIQPKMREANVKGMSAHLSSVFRHRFRFGHGHLHPYHHRFLRVLNLRFYEAYLTFLYMGIKVLFLSNVSMQIFLMNWFLQTSNYRYYGFGVLQDLFNGRPWSDSGNFPRVTYCDMDIRILGNVQKHTVQCVLVINIFIEKIFVLLWIWYSLLFVVTIFSFVNWALSSLPFEARKKFIARRLELADVEFRRKNFEGELDEFVRDYIKMDGVFMLRMLTIHAGILVCTEVVDSMWEDFITSRAKEPISPIASPQKPLISVPHPIPEDGDVSAATASDTLFRRKTSVLIPLLSAQPEGLHPTGFLFKNTMLQKSPLQHQRNLNLHQNMPKHSATYTAATGATLAVATRQLLMPRMGNRNDFLLKTPKPERYHSEQRQLLRTASDKWSTTPTQDIVSTPIGAELSSTKHCTKTKCRQPTVTNRGRRTTTSSSQGLPLWSAVVGSALAPFRNRSNSASEEPSTIPEIPSSKASIVDLEEGSSALTQRKNYQKSEKSDAETNDDGNNEEPSSTSAWHGSYVKKK</sequence>
<dbReference type="PRINTS" id="PR01262">
    <property type="entry name" value="INNEXIN"/>
</dbReference>
<keyword evidence="6" id="KW-0303">Gap junction</keyword>
<dbReference type="GO" id="GO:0005921">
    <property type="term" value="C:gap junction"/>
    <property type="evidence" value="ECO:0007669"/>
    <property type="project" value="UniProtKB-SubCell"/>
</dbReference>
<dbReference type="Pfam" id="PF00876">
    <property type="entry name" value="Innexin"/>
    <property type="match status" value="1"/>
</dbReference>
<keyword evidence="3 12" id="KW-0813">Transport</keyword>
<feature type="compositionally biased region" description="Low complexity" evidence="13">
    <location>
        <begin position="596"/>
        <end position="609"/>
    </location>
</feature>
<dbReference type="GO" id="GO:0034220">
    <property type="term" value="P:monoatomic ion transmembrane transport"/>
    <property type="evidence" value="ECO:0007669"/>
    <property type="project" value="UniProtKB-KW"/>
</dbReference>
<keyword evidence="4" id="KW-1003">Cell membrane</keyword>
<feature type="transmembrane region" description="Helical" evidence="12">
    <location>
        <begin position="236"/>
        <end position="260"/>
    </location>
</feature>
<gene>
    <name evidence="12" type="primary">inx</name>
</gene>
<keyword evidence="7" id="KW-0965">Cell junction</keyword>
<protein>
    <recommendedName>
        <fullName evidence="12">Innexin</fullName>
    </recommendedName>
</protein>
<feature type="transmembrane region" description="Helical" evidence="12">
    <location>
        <begin position="322"/>
        <end position="346"/>
    </location>
</feature>
<dbReference type="GO" id="GO:0005243">
    <property type="term" value="F:gap junction channel activity"/>
    <property type="evidence" value="ECO:0007669"/>
    <property type="project" value="TreeGrafter"/>
</dbReference>
<reference evidence="15" key="1">
    <citation type="submission" date="2022-11" db="UniProtKB">
        <authorList>
            <consortium name="WormBaseParasite"/>
        </authorList>
    </citation>
    <scope>IDENTIFICATION</scope>
</reference>
<evidence type="ECO:0000256" key="3">
    <source>
        <dbReference type="ARBA" id="ARBA00022448"/>
    </source>
</evidence>
<organism evidence="14 15">
    <name type="scientific">Globodera rostochiensis</name>
    <name type="common">Golden nematode worm</name>
    <name type="synonym">Heterodera rostochiensis</name>
    <dbReference type="NCBI Taxonomy" id="31243"/>
    <lineage>
        <taxon>Eukaryota</taxon>
        <taxon>Metazoa</taxon>
        <taxon>Ecdysozoa</taxon>
        <taxon>Nematoda</taxon>
        <taxon>Chromadorea</taxon>
        <taxon>Rhabditida</taxon>
        <taxon>Tylenchina</taxon>
        <taxon>Tylenchomorpha</taxon>
        <taxon>Tylenchoidea</taxon>
        <taxon>Heteroderidae</taxon>
        <taxon>Heteroderinae</taxon>
        <taxon>Globodera</taxon>
    </lineage>
</organism>
<feature type="region of interest" description="Disordered" evidence="13">
    <location>
        <begin position="585"/>
        <end position="612"/>
    </location>
</feature>
<dbReference type="InterPro" id="IPR000990">
    <property type="entry name" value="Innexin"/>
</dbReference>
<keyword evidence="11 12" id="KW-0407">Ion channel</keyword>
<comment type="subcellular location">
    <subcellularLocation>
        <location evidence="1">Cell junction</location>
        <location evidence="1">Gap junction</location>
    </subcellularLocation>
    <subcellularLocation>
        <location evidence="2 12">Cell membrane</location>
        <topology evidence="2 12">Multi-pass membrane protein</topology>
    </subcellularLocation>
</comment>
<proteinExistence type="inferred from homology"/>
<dbReference type="PROSITE" id="PS51013">
    <property type="entry name" value="PANNEXIN"/>
    <property type="match status" value="1"/>
</dbReference>
<keyword evidence="14" id="KW-1185">Reference proteome</keyword>
<evidence type="ECO:0000256" key="11">
    <source>
        <dbReference type="ARBA" id="ARBA00023303"/>
    </source>
</evidence>
<keyword evidence="5 12" id="KW-0812">Transmembrane</keyword>
<dbReference type="GO" id="GO:0005886">
    <property type="term" value="C:plasma membrane"/>
    <property type="evidence" value="ECO:0007669"/>
    <property type="project" value="UniProtKB-SubCell"/>
</dbReference>
<comment type="similarity">
    <text evidence="12">Belongs to the pannexin family.</text>
</comment>
<evidence type="ECO:0000313" key="15">
    <source>
        <dbReference type="WBParaSite" id="Gr19_v10_g13835.t2"/>
    </source>
</evidence>
<feature type="transmembrane region" description="Helical" evidence="12">
    <location>
        <begin position="140"/>
        <end position="162"/>
    </location>
</feature>
<evidence type="ECO:0000256" key="10">
    <source>
        <dbReference type="ARBA" id="ARBA00023136"/>
    </source>
</evidence>
<accession>A0A914H3L5</accession>
<keyword evidence="9 12" id="KW-0406">Ion transport</keyword>
<dbReference type="AlphaFoldDB" id="A0A914H3L5"/>
<evidence type="ECO:0000256" key="6">
    <source>
        <dbReference type="ARBA" id="ARBA00022868"/>
    </source>
</evidence>
<evidence type="ECO:0000256" key="8">
    <source>
        <dbReference type="ARBA" id="ARBA00022989"/>
    </source>
</evidence>